<comment type="function">
    <text evidence="11">Catalyzes the reduction of ribonucleotides to deoxyribonucleotides. May function to provide a pool of deoxyribonucleotide precursors for DNA repair during oxygen limitation and/or for immediate growth after restoration of oxygen.</text>
</comment>
<dbReference type="InterPro" id="IPR050862">
    <property type="entry name" value="RdRp_reductase_class-2"/>
</dbReference>
<dbReference type="InterPro" id="IPR008926">
    <property type="entry name" value="RNR_R1-su_N"/>
</dbReference>
<evidence type="ECO:0000256" key="1">
    <source>
        <dbReference type="ARBA" id="ARBA00001922"/>
    </source>
</evidence>
<comment type="similarity">
    <text evidence="2 11">Belongs to the ribonucleoside diphosphate reductase class-2 family.</text>
</comment>
<dbReference type="GO" id="GO:0004748">
    <property type="term" value="F:ribonucleoside-diphosphate reductase activity, thioredoxin disulfide as acceptor"/>
    <property type="evidence" value="ECO:0007669"/>
    <property type="project" value="UniProtKB-EC"/>
</dbReference>
<evidence type="ECO:0000256" key="6">
    <source>
        <dbReference type="ARBA" id="ARBA00023002"/>
    </source>
</evidence>
<gene>
    <name evidence="14" type="ORF">L1I30_05625</name>
</gene>
<evidence type="ECO:0000313" key="14">
    <source>
        <dbReference type="EMBL" id="MCF4101136.1"/>
    </source>
</evidence>
<dbReference type="SUPFAM" id="SSF48168">
    <property type="entry name" value="R1 subunit of ribonucleotide reductase, N-terminal domain"/>
    <property type="match status" value="1"/>
</dbReference>
<dbReference type="PRINTS" id="PR01183">
    <property type="entry name" value="RIBORDTASEM1"/>
</dbReference>
<keyword evidence="5 11" id="KW-0547">Nucleotide-binding</keyword>
<evidence type="ECO:0000259" key="12">
    <source>
        <dbReference type="Pfam" id="PF00317"/>
    </source>
</evidence>
<comment type="catalytic activity">
    <reaction evidence="10 11">
        <text>a 2'-deoxyribonucleoside 5'-diphosphate + [thioredoxin]-disulfide + H2O = a ribonucleoside 5'-diphosphate + [thioredoxin]-dithiol</text>
        <dbReference type="Rhea" id="RHEA:23252"/>
        <dbReference type="Rhea" id="RHEA-COMP:10698"/>
        <dbReference type="Rhea" id="RHEA-COMP:10700"/>
        <dbReference type="ChEBI" id="CHEBI:15377"/>
        <dbReference type="ChEBI" id="CHEBI:29950"/>
        <dbReference type="ChEBI" id="CHEBI:50058"/>
        <dbReference type="ChEBI" id="CHEBI:57930"/>
        <dbReference type="ChEBI" id="CHEBI:73316"/>
        <dbReference type="EC" id="1.17.4.1"/>
    </reaction>
</comment>
<feature type="domain" description="Ribonucleotide reductase large subunit C-terminal" evidence="13">
    <location>
        <begin position="82"/>
        <end position="399"/>
    </location>
</feature>
<dbReference type="InterPro" id="IPR013509">
    <property type="entry name" value="RNR_lsu_N"/>
</dbReference>
<evidence type="ECO:0000313" key="15">
    <source>
        <dbReference type="Proteomes" id="UP001179363"/>
    </source>
</evidence>
<dbReference type="Pfam" id="PF02867">
    <property type="entry name" value="Ribonuc_red_lgC"/>
    <property type="match status" value="2"/>
</dbReference>
<dbReference type="RefSeq" id="WP_236133286.1">
    <property type="nucleotide sequence ID" value="NZ_JAKGTH010000007.1"/>
</dbReference>
<dbReference type="EMBL" id="JAKGTH010000007">
    <property type="protein sequence ID" value="MCF4101136.1"/>
    <property type="molecule type" value="Genomic_DNA"/>
</dbReference>
<evidence type="ECO:0000256" key="2">
    <source>
        <dbReference type="ARBA" id="ARBA00007405"/>
    </source>
</evidence>
<proteinExistence type="inferred from homology"/>
<dbReference type="InterPro" id="IPR000788">
    <property type="entry name" value="RNR_lg_C"/>
</dbReference>
<dbReference type="EC" id="1.17.4.1" evidence="11"/>
<dbReference type="Gene3D" id="3.20.70.20">
    <property type="match status" value="1"/>
</dbReference>
<evidence type="ECO:0000256" key="3">
    <source>
        <dbReference type="ARBA" id="ARBA00022628"/>
    </source>
</evidence>
<evidence type="ECO:0000256" key="4">
    <source>
        <dbReference type="ARBA" id="ARBA00022634"/>
    </source>
</evidence>
<keyword evidence="7" id="KW-0215">Deoxyribonucleotide synthesis</keyword>
<keyword evidence="9 11" id="KW-0170">Cobalt</keyword>
<keyword evidence="3 11" id="KW-0846">Cobalamin</keyword>
<protein>
    <recommendedName>
        <fullName evidence="11">Vitamin B12-dependent ribonucleotide reductase</fullName>
        <ecNumber evidence="11">1.17.4.1</ecNumber>
    </recommendedName>
</protein>
<evidence type="ECO:0000256" key="9">
    <source>
        <dbReference type="ARBA" id="ARBA00023285"/>
    </source>
</evidence>
<dbReference type="PANTHER" id="PTHR43371:SF1">
    <property type="entry name" value="RIBONUCLEOSIDE-DIPHOSPHATE REDUCTASE"/>
    <property type="match status" value="1"/>
</dbReference>
<comment type="caution">
    <text evidence="14">The sequence shown here is derived from an EMBL/GenBank/DDBJ whole genome shotgun (WGS) entry which is preliminary data.</text>
</comment>
<keyword evidence="6 11" id="KW-0560">Oxidoreductase</keyword>
<keyword evidence="4 11" id="KW-0237">DNA synthesis</keyword>
<evidence type="ECO:0000256" key="5">
    <source>
        <dbReference type="ARBA" id="ARBA00022741"/>
    </source>
</evidence>
<dbReference type="NCBIfam" id="TIGR02504">
    <property type="entry name" value="NrdJ_Z"/>
    <property type="match status" value="1"/>
</dbReference>
<evidence type="ECO:0000256" key="11">
    <source>
        <dbReference type="RuleBase" id="RU364064"/>
    </source>
</evidence>
<dbReference type="Proteomes" id="UP001179363">
    <property type="component" value="Unassembled WGS sequence"/>
</dbReference>
<evidence type="ECO:0000256" key="10">
    <source>
        <dbReference type="ARBA" id="ARBA00047754"/>
    </source>
</evidence>
<feature type="domain" description="Ribonucleotide reductase large subunit N-terminal" evidence="12">
    <location>
        <begin position="4"/>
        <end position="79"/>
    </location>
</feature>
<dbReference type="CDD" id="cd02888">
    <property type="entry name" value="RNR_II_dimer"/>
    <property type="match status" value="1"/>
</dbReference>
<dbReference type="Pfam" id="PF00317">
    <property type="entry name" value="Ribonuc_red_lgN"/>
    <property type="match status" value="1"/>
</dbReference>
<evidence type="ECO:0000256" key="8">
    <source>
        <dbReference type="ARBA" id="ARBA00023157"/>
    </source>
</evidence>
<feature type="domain" description="Ribonucleotide reductase large subunit C-terminal" evidence="13">
    <location>
        <begin position="404"/>
        <end position="551"/>
    </location>
</feature>
<comment type="cofactor">
    <cofactor evidence="1 11">
        <name>adenosylcob(III)alamin</name>
        <dbReference type="ChEBI" id="CHEBI:18408"/>
    </cofactor>
</comment>
<organism evidence="14 15">
    <name type="scientific">Gillisia lutea</name>
    <dbReference type="NCBI Taxonomy" id="2909668"/>
    <lineage>
        <taxon>Bacteria</taxon>
        <taxon>Pseudomonadati</taxon>
        <taxon>Bacteroidota</taxon>
        <taxon>Flavobacteriia</taxon>
        <taxon>Flavobacteriales</taxon>
        <taxon>Flavobacteriaceae</taxon>
        <taxon>Gillisia</taxon>
    </lineage>
</organism>
<dbReference type="InterPro" id="IPR013344">
    <property type="entry name" value="RNR_NrdJ/NrdZ"/>
</dbReference>
<keyword evidence="15" id="KW-1185">Reference proteome</keyword>
<dbReference type="PANTHER" id="PTHR43371">
    <property type="entry name" value="VITAMIN B12-DEPENDENT RIBONUCLEOTIDE REDUCTASE"/>
    <property type="match status" value="1"/>
</dbReference>
<reference evidence="14" key="1">
    <citation type="submission" date="2022-01" db="EMBL/GenBank/DDBJ databases">
        <title>Gillisia lutea sp. nov., isolated from marine plastic residues from the Malvarosa beach (Valencia, Spain).</title>
        <authorList>
            <person name="Vidal-Verdu A."/>
            <person name="Molina-Menor E."/>
            <person name="Satari L."/>
            <person name="Pascual J."/>
            <person name="Pereto J."/>
            <person name="Porcar M."/>
        </authorList>
    </citation>
    <scope>NUCLEOTIDE SEQUENCE</scope>
    <source>
        <strain evidence="14">M10.2A</strain>
    </source>
</reference>
<accession>A0ABS9EE24</accession>
<keyword evidence="8" id="KW-1015">Disulfide bond</keyword>
<evidence type="ECO:0000259" key="13">
    <source>
        <dbReference type="Pfam" id="PF02867"/>
    </source>
</evidence>
<name>A0ABS9EE24_9FLAO</name>
<evidence type="ECO:0000256" key="7">
    <source>
        <dbReference type="ARBA" id="ARBA00023116"/>
    </source>
</evidence>
<sequence>MIGFTKNALEIISQRYLLKDAQGMAIETPKQLFERVAKCVAVVEKEDFMLWKQRFYKLMSNFYFLPNSPTLMNAGTRDGQLSACFVLPVEDSLNGIFTSLKNAALIHQSGGGTGFNFSKLRPKGSWIDASGGTSSGPLAFIKIFDVATEYVKQGGKRRGANMGILNVDHPDIEEFITSKSNSDAIKNFNLSVGITDAFMLAVQENKDWKLLDPASKEVRKTVKAAYLWQEIVNQAWNSGDPGLIFLDTINKHNPLPKSGEIQSTNPCGEVPLLDYESCNLGSINLSKMIKIVNGISSIDWEKLAETTRLAIRFLDNIIDANYYILPEIEQITKAHRKIGLGVMGWAEMLLLLKIPYASTKALLLAEELIKFIQGHSYKSSHDLAIEKGEFPEFRKSSHPQTFLLRNATCNSIAPTGSIAVIADASYSIEPLFALAYKRVGILNGITQTEINTPFINTMKQEKLWNKTLNEEVLKKGSVQHIKGVPEELKHLFRTSLEIPWKYHLLHQKAFQKFTDNAVSKTINLPENTTPETISDIYMNAWKYQLKGITIYRYGSKPGQVLQKCGPDTNLSCDI</sequence>
<dbReference type="SUPFAM" id="SSF51998">
    <property type="entry name" value="PFL-like glycyl radical enzymes"/>
    <property type="match status" value="1"/>
</dbReference>